<gene>
    <name evidence="1" type="ORF">OXX778_LOCUS6696</name>
</gene>
<dbReference type="AlphaFoldDB" id="A0A813T7V8"/>
<sequence length="95" mass="10811">MLLGIDLLRECDSNLEDVLHIRCATHILKLVVEAGLEQDELKNQSFQFNYMEPTVNRSSLRSREEANARERVKATIDARTAVITKADIDAEVKLQ</sequence>
<protein>
    <submittedName>
        <fullName evidence="1">Uncharacterized protein</fullName>
    </submittedName>
</protein>
<dbReference type="OrthoDB" id="1607513at2759"/>
<comment type="caution">
    <text evidence="1">The sequence shown here is derived from an EMBL/GenBank/DDBJ whole genome shotgun (WGS) entry which is preliminary data.</text>
</comment>
<organism evidence="1 2">
    <name type="scientific">Brachionus calyciflorus</name>
    <dbReference type="NCBI Taxonomy" id="104777"/>
    <lineage>
        <taxon>Eukaryota</taxon>
        <taxon>Metazoa</taxon>
        <taxon>Spiralia</taxon>
        <taxon>Gnathifera</taxon>
        <taxon>Rotifera</taxon>
        <taxon>Eurotatoria</taxon>
        <taxon>Monogononta</taxon>
        <taxon>Pseudotrocha</taxon>
        <taxon>Ploima</taxon>
        <taxon>Brachionidae</taxon>
        <taxon>Brachionus</taxon>
    </lineage>
</organism>
<evidence type="ECO:0000313" key="2">
    <source>
        <dbReference type="Proteomes" id="UP000663879"/>
    </source>
</evidence>
<accession>A0A813T7V8</accession>
<reference evidence="1" key="1">
    <citation type="submission" date="2021-02" db="EMBL/GenBank/DDBJ databases">
        <authorList>
            <person name="Nowell W R."/>
        </authorList>
    </citation>
    <scope>NUCLEOTIDE SEQUENCE</scope>
    <source>
        <strain evidence="1">Ploen Becks lab</strain>
    </source>
</reference>
<dbReference type="Proteomes" id="UP000663879">
    <property type="component" value="Unassembled WGS sequence"/>
</dbReference>
<dbReference type="EMBL" id="CAJNOC010000807">
    <property type="protein sequence ID" value="CAF0805519.1"/>
    <property type="molecule type" value="Genomic_DNA"/>
</dbReference>
<proteinExistence type="predicted"/>
<keyword evidence="2" id="KW-1185">Reference proteome</keyword>
<name>A0A813T7V8_9BILA</name>
<evidence type="ECO:0000313" key="1">
    <source>
        <dbReference type="EMBL" id="CAF0805519.1"/>
    </source>
</evidence>